<keyword evidence="3" id="KW-0067">ATP-binding</keyword>
<reference evidence="4" key="1">
    <citation type="journal article" date="2013" name="Genetics">
        <title>The draft genome and transcriptome of Panagrellus redivivus are shaped by the harsh demands of a free-living lifestyle.</title>
        <authorList>
            <person name="Srinivasan J."/>
            <person name="Dillman A.R."/>
            <person name="Macchietto M.G."/>
            <person name="Heikkinen L."/>
            <person name="Lakso M."/>
            <person name="Fracchia K.M."/>
            <person name="Antoshechkin I."/>
            <person name="Mortazavi A."/>
            <person name="Wong G."/>
            <person name="Sternberg P.W."/>
        </authorList>
    </citation>
    <scope>NUCLEOTIDE SEQUENCE [LARGE SCALE GENOMIC DNA]</scope>
    <source>
        <strain evidence="4">MT8872</strain>
    </source>
</reference>
<dbReference type="Gene3D" id="3.30.420.40">
    <property type="match status" value="1"/>
</dbReference>
<dbReference type="InterPro" id="IPR013126">
    <property type="entry name" value="Hsp_70_fam"/>
</dbReference>
<dbReference type="InterPro" id="IPR018181">
    <property type="entry name" value="Heat_shock_70_CS"/>
</dbReference>
<evidence type="ECO:0000256" key="1">
    <source>
        <dbReference type="ARBA" id="ARBA00007381"/>
    </source>
</evidence>
<reference evidence="5" key="2">
    <citation type="submission" date="2020-10" db="UniProtKB">
        <authorList>
            <consortium name="WormBaseParasite"/>
        </authorList>
    </citation>
    <scope>IDENTIFICATION</scope>
</reference>
<accession>A0A7E4ZRF9</accession>
<evidence type="ECO:0000313" key="5">
    <source>
        <dbReference type="WBParaSite" id="Pan_g13111.t1"/>
    </source>
</evidence>
<dbReference type="Gene3D" id="1.20.1270.10">
    <property type="match status" value="1"/>
</dbReference>
<comment type="similarity">
    <text evidence="1">Belongs to the heat shock protein 70 family.</text>
</comment>
<dbReference type="PROSITE" id="PS00297">
    <property type="entry name" value="HSP70_1"/>
    <property type="match status" value="1"/>
</dbReference>
<evidence type="ECO:0000256" key="2">
    <source>
        <dbReference type="ARBA" id="ARBA00022741"/>
    </source>
</evidence>
<dbReference type="GO" id="GO:0006950">
    <property type="term" value="P:response to stress"/>
    <property type="evidence" value="ECO:0007669"/>
    <property type="project" value="UniProtKB-ARBA"/>
</dbReference>
<keyword evidence="2" id="KW-0547">Nucleotide-binding</keyword>
<proteinExistence type="inferred from homology"/>
<dbReference type="WBParaSite" id="Pan_g13111.t1">
    <property type="protein sequence ID" value="Pan_g13111.t1"/>
    <property type="gene ID" value="Pan_g13111"/>
</dbReference>
<dbReference type="SUPFAM" id="SSF100934">
    <property type="entry name" value="Heat shock protein 70kD (HSP70), C-terminal subdomain"/>
    <property type="match status" value="1"/>
</dbReference>
<protein>
    <submittedName>
        <fullName evidence="5">Molecular chaperone DnaK</fullName>
    </submittedName>
</protein>
<dbReference type="FunFam" id="3.30.30.30:FF:000003">
    <property type="entry name" value="Heat shock protein 9"/>
    <property type="match status" value="1"/>
</dbReference>
<dbReference type="Proteomes" id="UP000492821">
    <property type="component" value="Unassembled WGS sequence"/>
</dbReference>
<organism evidence="4 5">
    <name type="scientific">Panagrellus redivivus</name>
    <name type="common">Microworm</name>
    <dbReference type="NCBI Taxonomy" id="6233"/>
    <lineage>
        <taxon>Eukaryota</taxon>
        <taxon>Metazoa</taxon>
        <taxon>Ecdysozoa</taxon>
        <taxon>Nematoda</taxon>
        <taxon>Chromadorea</taxon>
        <taxon>Rhabditida</taxon>
        <taxon>Tylenchina</taxon>
        <taxon>Panagrolaimomorpha</taxon>
        <taxon>Panagrolaimoidea</taxon>
        <taxon>Panagrolaimidae</taxon>
        <taxon>Panagrellus</taxon>
    </lineage>
</organism>
<dbReference type="SUPFAM" id="SSF53067">
    <property type="entry name" value="Actin-like ATPase domain"/>
    <property type="match status" value="1"/>
</dbReference>
<keyword evidence="4" id="KW-1185">Reference proteome</keyword>
<evidence type="ECO:0000256" key="3">
    <source>
        <dbReference type="ARBA" id="ARBA00022840"/>
    </source>
</evidence>
<sequence length="317" mass="35824">MVNAIGIDLGTSKCCVGVFRNGKVEIIPDEFGNRMTPSYVSFTFNGLRFGADAKSELYSWYTIFPVLRLVGRKFDDPVVQSSLENTPFPIRPAKNGHITLEVDVKDEKKRLYPEEIVAMLLVRLKQSADAFLEADVKDVVISTSGQLGLRFRRAIFDAAEIAGLNVLRIVNSSTVAAIGHFFGKEASENRNDLIVNFGGGNLDVSVVSVKDGQPTLIIPDKNSRFSKEELLQMTESTNEYMINKKTRHQSKPAKDRLTAYCNRTIETVEENKRKRKALTPEDQQAYKKCKDALVWIDRNPRAETEDVQRQQVLLEWF</sequence>
<dbReference type="InterPro" id="IPR029048">
    <property type="entry name" value="HSP70_C_sf"/>
</dbReference>
<dbReference type="InterPro" id="IPR043129">
    <property type="entry name" value="ATPase_NBD"/>
</dbReference>
<dbReference type="PRINTS" id="PR00301">
    <property type="entry name" value="HEATSHOCK70"/>
</dbReference>
<dbReference type="PANTHER" id="PTHR19375">
    <property type="entry name" value="HEAT SHOCK PROTEIN 70KDA"/>
    <property type="match status" value="1"/>
</dbReference>
<name>A0A7E4ZRF9_PANRE</name>
<dbReference type="GO" id="GO:0005524">
    <property type="term" value="F:ATP binding"/>
    <property type="evidence" value="ECO:0007669"/>
    <property type="project" value="UniProtKB-KW"/>
</dbReference>
<dbReference type="Pfam" id="PF00012">
    <property type="entry name" value="HSP70"/>
    <property type="match status" value="1"/>
</dbReference>
<dbReference type="GO" id="GO:0140662">
    <property type="term" value="F:ATP-dependent protein folding chaperone"/>
    <property type="evidence" value="ECO:0007669"/>
    <property type="project" value="InterPro"/>
</dbReference>
<evidence type="ECO:0000313" key="4">
    <source>
        <dbReference type="Proteomes" id="UP000492821"/>
    </source>
</evidence>
<dbReference type="AlphaFoldDB" id="A0A7E4ZRF9"/>